<evidence type="ECO:0000256" key="1">
    <source>
        <dbReference type="SAM" id="SignalP"/>
    </source>
</evidence>
<keyword evidence="1" id="KW-0732">Signal</keyword>
<organism evidence="3 4">
    <name type="scientific">Clostridium beijerinckii</name>
    <name type="common">Clostridium MP</name>
    <dbReference type="NCBI Taxonomy" id="1520"/>
    <lineage>
        <taxon>Bacteria</taxon>
        <taxon>Bacillati</taxon>
        <taxon>Bacillota</taxon>
        <taxon>Clostridia</taxon>
        <taxon>Eubacteriales</taxon>
        <taxon>Clostridiaceae</taxon>
        <taxon>Clostridium</taxon>
    </lineage>
</organism>
<reference evidence="4" key="1">
    <citation type="submission" date="2014-12" db="EMBL/GenBank/DDBJ databases">
        <title>Genome sequence of Clostridium beijerinckii strain 59B.</title>
        <authorList>
            <person name="Little G.T."/>
            <person name="Minton N.P."/>
        </authorList>
    </citation>
    <scope>NUCLEOTIDE SEQUENCE [LARGE SCALE GENOMIC DNA]</scope>
    <source>
        <strain evidence="4">59B</strain>
    </source>
</reference>
<sequence>MKKIKVGFRNKKSKSLLIGAIALISVITAGNCQYSSAAVVNNTSAIQDASGNSVSEKENYSIPEKSKIVIGKTVEDKGIKVTLSDCYADTHMVTFTTHLDSKERGDYAQELKPSISINGKIINNETNEFKYDYIHNDDGTCDIVTHIYLDNIDTSQNLNILIDYDRIGVTSTANIDSYVTGNWKFNFAIGASQIDKPILTKDINQTLVIDGHELYVHNIKIFPYRIEFTGGSDIDSFSDTTDMASWELTDDKGNKIKESDGHGSDKSIMLNYFVDTTDMRSVTIIPRTSFNNPDTAYPRKFPTISNYDKAITINIR</sequence>
<accession>A0A0B5QVB2</accession>
<dbReference type="Pfam" id="PF13786">
    <property type="entry name" value="DUF4179"/>
    <property type="match status" value="1"/>
</dbReference>
<dbReference type="KEGG" id="cbei:LF65_05640"/>
<dbReference type="RefSeq" id="WP_041900627.1">
    <property type="nucleotide sequence ID" value="NZ_CP010086.2"/>
</dbReference>
<dbReference type="AlphaFoldDB" id="A0A0B5QVB2"/>
<dbReference type="InterPro" id="IPR025436">
    <property type="entry name" value="DUF4179"/>
</dbReference>
<gene>
    <name evidence="3" type="ORF">LF65_05640</name>
</gene>
<feature type="chain" id="PRO_5002106038" description="DUF4179 domain-containing protein" evidence="1">
    <location>
        <begin position="38"/>
        <end position="316"/>
    </location>
</feature>
<dbReference type="Gene3D" id="2.60.40.1630">
    <property type="entry name" value="bacillus anthracis domain"/>
    <property type="match status" value="1"/>
</dbReference>
<dbReference type="Proteomes" id="UP000031866">
    <property type="component" value="Chromosome"/>
</dbReference>
<evidence type="ECO:0000259" key="2">
    <source>
        <dbReference type="Pfam" id="PF13786"/>
    </source>
</evidence>
<evidence type="ECO:0000313" key="4">
    <source>
        <dbReference type="Proteomes" id="UP000031866"/>
    </source>
</evidence>
<feature type="domain" description="DUF4179" evidence="2">
    <location>
        <begin position="10"/>
        <end position="97"/>
    </location>
</feature>
<proteinExistence type="predicted"/>
<evidence type="ECO:0000313" key="3">
    <source>
        <dbReference type="EMBL" id="AJH02147.1"/>
    </source>
</evidence>
<dbReference type="EMBL" id="CP010086">
    <property type="protein sequence ID" value="AJH02147.1"/>
    <property type="molecule type" value="Genomic_DNA"/>
</dbReference>
<protein>
    <recommendedName>
        <fullName evidence="2">DUF4179 domain-containing protein</fullName>
    </recommendedName>
</protein>
<dbReference type="OrthoDB" id="2049406at2"/>
<feature type="signal peptide" evidence="1">
    <location>
        <begin position="1"/>
        <end position="37"/>
    </location>
</feature>
<name>A0A0B5QVB2_CLOBE</name>